<reference evidence="2 3" key="1">
    <citation type="submission" date="2019-12" db="EMBL/GenBank/DDBJ databases">
        <title>Devosia maris sp. nov., isolated from the deep seawater.</title>
        <authorList>
            <person name="Liu Y."/>
        </authorList>
    </citation>
    <scope>NUCLEOTIDE SEQUENCE [LARGE SCALE GENOMIC DNA]</scope>
    <source>
        <strain evidence="2 3">L53-10-65</strain>
    </source>
</reference>
<protein>
    <submittedName>
        <fullName evidence="2">Uncharacterized protein</fullName>
    </submittedName>
</protein>
<organism evidence="2 3">
    <name type="scientific">Devosia marina</name>
    <dbReference type="NCBI Taxonomy" id="2683198"/>
    <lineage>
        <taxon>Bacteria</taxon>
        <taxon>Pseudomonadati</taxon>
        <taxon>Pseudomonadota</taxon>
        <taxon>Alphaproteobacteria</taxon>
        <taxon>Hyphomicrobiales</taxon>
        <taxon>Devosiaceae</taxon>
        <taxon>Devosia</taxon>
    </lineage>
</organism>
<comment type="caution">
    <text evidence="2">The sequence shown here is derived from an EMBL/GenBank/DDBJ whole genome shotgun (WGS) entry which is preliminary data.</text>
</comment>
<gene>
    <name evidence="2" type="ORF">GO014_07625</name>
</gene>
<evidence type="ECO:0000313" key="2">
    <source>
        <dbReference type="EMBL" id="MVS98887.1"/>
    </source>
</evidence>
<accession>A0A7X3K2W9</accession>
<keyword evidence="3" id="KW-1185">Reference proteome</keyword>
<dbReference type="Proteomes" id="UP000438106">
    <property type="component" value="Unassembled WGS sequence"/>
</dbReference>
<dbReference type="RefSeq" id="WP_157289727.1">
    <property type="nucleotide sequence ID" value="NZ_WQRF01000001.1"/>
</dbReference>
<name>A0A7X3K2W9_9HYPH</name>
<proteinExistence type="predicted"/>
<sequence>MIAPTPKPPGGIGRPAGPDTPEGRHLMQRVLAALLVDEALDDLEREWKKRK</sequence>
<feature type="region of interest" description="Disordered" evidence="1">
    <location>
        <begin position="1"/>
        <end position="24"/>
    </location>
</feature>
<evidence type="ECO:0000313" key="3">
    <source>
        <dbReference type="Proteomes" id="UP000438106"/>
    </source>
</evidence>
<dbReference type="AlphaFoldDB" id="A0A7X3K2W9"/>
<evidence type="ECO:0000256" key="1">
    <source>
        <dbReference type="SAM" id="MobiDB-lite"/>
    </source>
</evidence>
<dbReference type="EMBL" id="WQRF01000001">
    <property type="protein sequence ID" value="MVS98887.1"/>
    <property type="molecule type" value="Genomic_DNA"/>
</dbReference>